<dbReference type="AlphaFoldDB" id="A0A9N9JTU4"/>
<proteinExistence type="predicted"/>
<reference evidence="2" key="1">
    <citation type="submission" date="2021-06" db="EMBL/GenBank/DDBJ databases">
        <authorList>
            <person name="Kallberg Y."/>
            <person name="Tangrot J."/>
            <person name="Rosling A."/>
        </authorList>
    </citation>
    <scope>NUCLEOTIDE SEQUENCE</scope>
    <source>
        <strain evidence="2">MA453B</strain>
    </source>
</reference>
<sequence>FSGSTSPGDLCRHFNECGKIKQVSIYDGYRGRSATMDFVNSNSVEQALRKNNTMLSNTRIQ</sequence>
<evidence type="ECO:0000259" key="1">
    <source>
        <dbReference type="Pfam" id="PF00076"/>
    </source>
</evidence>
<keyword evidence="3" id="KW-1185">Reference proteome</keyword>
<organism evidence="2 3">
    <name type="scientific">Dentiscutata erythropus</name>
    <dbReference type="NCBI Taxonomy" id="1348616"/>
    <lineage>
        <taxon>Eukaryota</taxon>
        <taxon>Fungi</taxon>
        <taxon>Fungi incertae sedis</taxon>
        <taxon>Mucoromycota</taxon>
        <taxon>Glomeromycotina</taxon>
        <taxon>Glomeromycetes</taxon>
        <taxon>Diversisporales</taxon>
        <taxon>Gigasporaceae</taxon>
        <taxon>Dentiscutata</taxon>
    </lineage>
</organism>
<name>A0A9N9JTU4_9GLOM</name>
<dbReference type="EMBL" id="CAJVPY010031737">
    <property type="protein sequence ID" value="CAG8796951.1"/>
    <property type="molecule type" value="Genomic_DNA"/>
</dbReference>
<evidence type="ECO:0000313" key="3">
    <source>
        <dbReference type="Proteomes" id="UP000789405"/>
    </source>
</evidence>
<feature type="non-terminal residue" evidence="2">
    <location>
        <position position="1"/>
    </location>
</feature>
<dbReference type="InterPro" id="IPR012677">
    <property type="entry name" value="Nucleotide-bd_a/b_plait_sf"/>
</dbReference>
<dbReference type="InterPro" id="IPR000504">
    <property type="entry name" value="RRM_dom"/>
</dbReference>
<dbReference type="Proteomes" id="UP000789405">
    <property type="component" value="Unassembled WGS sequence"/>
</dbReference>
<dbReference type="SUPFAM" id="SSF54928">
    <property type="entry name" value="RNA-binding domain, RBD"/>
    <property type="match status" value="1"/>
</dbReference>
<evidence type="ECO:0000313" key="2">
    <source>
        <dbReference type="EMBL" id="CAG8796951.1"/>
    </source>
</evidence>
<protein>
    <submittedName>
        <fullName evidence="2">5758_t:CDS:1</fullName>
    </submittedName>
</protein>
<comment type="caution">
    <text evidence="2">The sequence shown here is derived from an EMBL/GenBank/DDBJ whole genome shotgun (WGS) entry which is preliminary data.</text>
</comment>
<accession>A0A9N9JTU4</accession>
<dbReference type="GO" id="GO:0003723">
    <property type="term" value="F:RNA binding"/>
    <property type="evidence" value="ECO:0007669"/>
    <property type="project" value="InterPro"/>
</dbReference>
<dbReference type="InterPro" id="IPR035979">
    <property type="entry name" value="RBD_domain_sf"/>
</dbReference>
<gene>
    <name evidence="2" type="ORF">DERYTH_LOCUS22591</name>
</gene>
<dbReference type="Pfam" id="PF00076">
    <property type="entry name" value="RRM_1"/>
    <property type="match status" value="1"/>
</dbReference>
<dbReference type="Gene3D" id="3.30.70.330">
    <property type="match status" value="1"/>
</dbReference>
<feature type="domain" description="RRM" evidence="1">
    <location>
        <begin position="5"/>
        <end position="60"/>
    </location>
</feature>
<feature type="non-terminal residue" evidence="2">
    <location>
        <position position="61"/>
    </location>
</feature>